<keyword evidence="3" id="KW-1185">Reference proteome</keyword>
<dbReference type="GO" id="GO:0002161">
    <property type="term" value="F:aminoacyl-tRNA deacylase activity"/>
    <property type="evidence" value="ECO:0007669"/>
    <property type="project" value="InterPro"/>
</dbReference>
<gene>
    <name evidence="2" type="ORF">BRLA_c029450</name>
</gene>
<accession>A0A075R418</accession>
<dbReference type="RefSeq" id="WP_003335864.1">
    <property type="nucleotide sequence ID" value="NZ_CP007806.1"/>
</dbReference>
<dbReference type="Pfam" id="PF04073">
    <property type="entry name" value="tRNA_edit"/>
    <property type="match status" value="1"/>
</dbReference>
<proteinExistence type="predicted"/>
<dbReference type="PANTHER" id="PTHR30411">
    <property type="entry name" value="CYTOPLASMIC PROTEIN"/>
    <property type="match status" value="1"/>
</dbReference>
<dbReference type="Gene3D" id="3.90.960.10">
    <property type="entry name" value="YbaK/aminoacyl-tRNA synthetase-associated domain"/>
    <property type="match status" value="1"/>
</dbReference>
<dbReference type="SUPFAM" id="SSF55826">
    <property type="entry name" value="YbaK/ProRS associated domain"/>
    <property type="match status" value="1"/>
</dbReference>
<evidence type="ECO:0000259" key="1">
    <source>
        <dbReference type="Pfam" id="PF04073"/>
    </source>
</evidence>
<feature type="domain" description="YbaK/aminoacyl-tRNA synthetase-associated" evidence="1">
    <location>
        <begin position="27"/>
        <end position="144"/>
    </location>
</feature>
<keyword evidence="2" id="KW-0436">Ligase</keyword>
<dbReference type="KEGG" id="blr:BRLA_c029450"/>
<reference evidence="2 3" key="1">
    <citation type="journal article" date="2011" name="J. Bacteriol.">
        <title>Genome sequence of Brevibacillus laterosporus LMG 15441, a pathogen of invertebrates.</title>
        <authorList>
            <person name="Djukic M."/>
            <person name="Poehlein A."/>
            <person name="Thurmer A."/>
            <person name="Daniel R."/>
        </authorList>
    </citation>
    <scope>NUCLEOTIDE SEQUENCE [LARGE SCALE GENOMIC DNA]</scope>
    <source>
        <strain evidence="2 3">LMG 15441</strain>
    </source>
</reference>
<dbReference type="InterPro" id="IPR007214">
    <property type="entry name" value="YbaK/aa-tRNA-synth-assoc-dom"/>
</dbReference>
<dbReference type="GO" id="GO:0004812">
    <property type="term" value="F:aminoacyl-tRNA ligase activity"/>
    <property type="evidence" value="ECO:0007669"/>
    <property type="project" value="UniProtKB-KW"/>
</dbReference>
<sequence length="154" mass="16986">MNSYELQIKEYLHAKAADAQHFILNQSCHTVEEAAKAVNASIDELVKNICMIDEDGRLIVAIVKGEDRASTSRVSKGLNIKRPRLADEKEVLEATGYPAGGVPSFGFEAIFLVDPKITELEYVYTGGGSPHSLVKIKVEDLVRLNSGKLMRVRK</sequence>
<dbReference type="InterPro" id="IPR036754">
    <property type="entry name" value="YbaK/aa-tRNA-synt-asso_dom_sf"/>
</dbReference>
<evidence type="ECO:0000313" key="2">
    <source>
        <dbReference type="EMBL" id="AIG27257.1"/>
    </source>
</evidence>
<name>A0A075R418_BRELA</name>
<keyword evidence="2" id="KW-0030">Aminoacyl-tRNA synthetase</keyword>
<dbReference type="HOGENOM" id="CLU_094875_0_2_9"/>
<dbReference type="PANTHER" id="PTHR30411:SF1">
    <property type="entry name" value="CYTOPLASMIC PROTEIN"/>
    <property type="match status" value="1"/>
</dbReference>
<dbReference type="EMBL" id="CP007806">
    <property type="protein sequence ID" value="AIG27257.1"/>
    <property type="molecule type" value="Genomic_DNA"/>
</dbReference>
<protein>
    <submittedName>
        <fullName evidence="2">Prolyl-tRNA synthetase</fullName>
    </submittedName>
</protein>
<organism evidence="2 3">
    <name type="scientific">Brevibacillus laterosporus LMG 15441</name>
    <dbReference type="NCBI Taxonomy" id="1042163"/>
    <lineage>
        <taxon>Bacteria</taxon>
        <taxon>Bacillati</taxon>
        <taxon>Bacillota</taxon>
        <taxon>Bacilli</taxon>
        <taxon>Bacillales</taxon>
        <taxon>Paenibacillaceae</taxon>
        <taxon>Brevibacillus</taxon>
    </lineage>
</organism>
<dbReference type="AlphaFoldDB" id="A0A075R418"/>
<dbReference type="Proteomes" id="UP000005850">
    <property type="component" value="Chromosome"/>
</dbReference>
<dbReference type="eggNOG" id="COG2606">
    <property type="taxonomic scope" value="Bacteria"/>
</dbReference>
<dbReference type="STRING" id="1042163.BRLA_c029450"/>
<evidence type="ECO:0000313" key="3">
    <source>
        <dbReference type="Proteomes" id="UP000005850"/>
    </source>
</evidence>